<dbReference type="EMBL" id="CM016762">
    <property type="protein sequence ID" value="TMS37999.1"/>
    <property type="molecule type" value="Genomic_DNA"/>
</dbReference>
<dbReference type="EMBL" id="AZBU02000001">
    <property type="protein sequence ID" value="TMS37999.1"/>
    <property type="molecule type" value="Genomic_DNA"/>
</dbReference>
<gene>
    <name evidence="3" type="ORF">L596_004816</name>
</gene>
<name>A0A4U8UYK6_STECR</name>
<proteinExistence type="predicted"/>
<dbReference type="Gene3D" id="1.10.287.370">
    <property type="match status" value="1"/>
</dbReference>
<keyword evidence="4" id="KW-1185">Reference proteome</keyword>
<evidence type="ECO:0000256" key="2">
    <source>
        <dbReference type="SAM" id="Coils"/>
    </source>
</evidence>
<evidence type="ECO:0000313" key="4">
    <source>
        <dbReference type="Proteomes" id="UP000298663"/>
    </source>
</evidence>
<reference evidence="3 4" key="1">
    <citation type="journal article" date="2015" name="Genome Biol.">
        <title>Comparative genomics of Steinernema reveals deeply conserved gene regulatory networks.</title>
        <authorList>
            <person name="Dillman A.R."/>
            <person name="Macchietto M."/>
            <person name="Porter C.F."/>
            <person name="Rogers A."/>
            <person name="Williams B."/>
            <person name="Antoshechkin I."/>
            <person name="Lee M.M."/>
            <person name="Goodwin Z."/>
            <person name="Lu X."/>
            <person name="Lewis E.E."/>
            <person name="Goodrich-Blair H."/>
            <person name="Stock S.P."/>
            <person name="Adams B.J."/>
            <person name="Sternberg P.W."/>
            <person name="Mortazavi A."/>
        </authorList>
    </citation>
    <scope>NUCLEOTIDE SEQUENCE [LARGE SCALE GENOMIC DNA]</scope>
    <source>
        <strain evidence="3 4">ALL</strain>
    </source>
</reference>
<organism evidence="3 4">
    <name type="scientific">Steinernema carpocapsae</name>
    <name type="common">Entomopathogenic nematode</name>
    <dbReference type="NCBI Taxonomy" id="34508"/>
    <lineage>
        <taxon>Eukaryota</taxon>
        <taxon>Metazoa</taxon>
        <taxon>Ecdysozoa</taxon>
        <taxon>Nematoda</taxon>
        <taxon>Chromadorea</taxon>
        <taxon>Rhabditida</taxon>
        <taxon>Tylenchina</taxon>
        <taxon>Panagrolaimomorpha</taxon>
        <taxon>Strongyloidoidea</taxon>
        <taxon>Steinernematidae</taxon>
        <taxon>Steinernema</taxon>
    </lineage>
</organism>
<comment type="subunit">
    <text evidence="1">Heterohexamer of two PFD-alpha type and four PFD-beta type subunits.</text>
</comment>
<protein>
    <recommendedName>
        <fullName evidence="5">Prefoldin subunit 1</fullName>
    </recommendedName>
</protein>
<accession>A0A4U8UYK6</accession>
<reference evidence="3 4" key="2">
    <citation type="journal article" date="2019" name="G3 (Bethesda)">
        <title>Hybrid Assembly of the Genome of the Entomopathogenic Nematode Steinernema carpocapsae Identifies the X-Chromosome.</title>
        <authorList>
            <person name="Serra L."/>
            <person name="Macchietto M."/>
            <person name="Macias-Munoz A."/>
            <person name="McGill C.J."/>
            <person name="Rodriguez I.M."/>
            <person name="Rodriguez B."/>
            <person name="Murad R."/>
            <person name="Mortazavi A."/>
        </authorList>
    </citation>
    <scope>NUCLEOTIDE SEQUENCE [LARGE SCALE GENOMIC DNA]</scope>
    <source>
        <strain evidence="3 4">ALL</strain>
    </source>
</reference>
<evidence type="ECO:0000313" key="3">
    <source>
        <dbReference type="EMBL" id="TMS37999.1"/>
    </source>
</evidence>
<keyword evidence="2" id="KW-0175">Coiled coil</keyword>
<sequence length="127" mass="15072">MAMENKRDEELYKSIQQLQTMKIENEEKLYALETLRTLERKRADAAQKVLAMLETVQGTDRKVYQNIGRAYVLSGIDTIVNFKKESIEKSRKNGENMRNRQEEIRTEYKKKEDDVREKLRALQTKSQ</sequence>
<dbReference type="Proteomes" id="UP000298663">
    <property type="component" value="Chromosome X"/>
</dbReference>
<dbReference type="AlphaFoldDB" id="A0A4U8UYK6"/>
<evidence type="ECO:0000256" key="1">
    <source>
        <dbReference type="ARBA" id="ARBA00011695"/>
    </source>
</evidence>
<comment type="caution">
    <text evidence="3">The sequence shown here is derived from an EMBL/GenBank/DDBJ whole genome shotgun (WGS) entry which is preliminary data.</text>
</comment>
<dbReference type="SUPFAM" id="SSF46579">
    <property type="entry name" value="Prefoldin"/>
    <property type="match status" value="1"/>
</dbReference>
<feature type="coiled-coil region" evidence="2">
    <location>
        <begin position="87"/>
        <end position="125"/>
    </location>
</feature>
<evidence type="ECO:0008006" key="5">
    <source>
        <dbReference type="Google" id="ProtNLM"/>
    </source>
</evidence>
<dbReference type="InterPro" id="IPR009053">
    <property type="entry name" value="Prefoldin"/>
</dbReference>